<keyword evidence="1" id="KW-0732">Signal</keyword>
<dbReference type="Pfam" id="PF07703">
    <property type="entry name" value="A2M_BRD"/>
    <property type="match status" value="1"/>
</dbReference>
<evidence type="ECO:0000256" key="2">
    <source>
        <dbReference type="ARBA" id="ARBA00022966"/>
    </source>
</evidence>
<dbReference type="InterPro" id="IPR011625">
    <property type="entry name" value="A2M_N_BRD"/>
</dbReference>
<dbReference type="PANTHER" id="PTHR11412">
    <property type="entry name" value="MACROGLOBULIN / COMPLEMENT"/>
    <property type="match status" value="1"/>
</dbReference>
<dbReference type="Pfam" id="PF01835">
    <property type="entry name" value="MG2"/>
    <property type="match status" value="1"/>
</dbReference>
<accession>A0AAV9SMH0</accession>
<comment type="caution">
    <text evidence="4">The sequence shown here is derived from an EMBL/GenBank/DDBJ whole genome shotgun (WGS) entry which is preliminary data.</text>
</comment>
<dbReference type="Pfam" id="PF17791">
    <property type="entry name" value="MG3"/>
    <property type="match status" value="1"/>
</dbReference>
<protein>
    <recommendedName>
        <fullName evidence="3">Alpha-2-macroglobulin bait region domain-containing protein</fullName>
    </recommendedName>
</protein>
<evidence type="ECO:0000259" key="3">
    <source>
        <dbReference type="SMART" id="SM01359"/>
    </source>
</evidence>
<dbReference type="GO" id="GO:0004866">
    <property type="term" value="F:endopeptidase inhibitor activity"/>
    <property type="evidence" value="ECO:0007669"/>
    <property type="project" value="InterPro"/>
</dbReference>
<dbReference type="Gene3D" id="2.60.40.1930">
    <property type="match status" value="2"/>
</dbReference>
<dbReference type="Gene3D" id="2.20.130.20">
    <property type="match status" value="1"/>
</dbReference>
<evidence type="ECO:0000313" key="5">
    <source>
        <dbReference type="Proteomes" id="UP001311232"/>
    </source>
</evidence>
<dbReference type="EMBL" id="JAHHUM010000101">
    <property type="protein sequence ID" value="KAK5622574.1"/>
    <property type="molecule type" value="Genomic_DNA"/>
</dbReference>
<gene>
    <name evidence="4" type="ORF">CRENBAI_001412</name>
</gene>
<feature type="domain" description="Alpha-2-macroglobulin bait region" evidence="3">
    <location>
        <begin position="544"/>
        <end position="674"/>
    </location>
</feature>
<evidence type="ECO:0000256" key="1">
    <source>
        <dbReference type="ARBA" id="ARBA00022729"/>
    </source>
</evidence>
<dbReference type="InterPro" id="IPR041555">
    <property type="entry name" value="MG3"/>
</dbReference>
<proteinExistence type="predicted"/>
<evidence type="ECO:0000313" key="4">
    <source>
        <dbReference type="EMBL" id="KAK5622574.1"/>
    </source>
</evidence>
<sequence length="1230" mass="138165">MSCFQKQGSVMMMDLLQLRGVFLFFVLTTAQNITRRPDARTNTRPVSRPDSQPSYLLLAPTAFRSGFPTSVSVSILSSSSVTVSADIVYDDKTLSSNSTTVTGGTTSLLILPAIHEDESSPERPYILKVRGHRGLVQVFSNSTELQVNLRGVSTFIQTDKLNYLPGQMVKIRAVSVLSDGKPCVSPADILIQDPRGNLLRQWLEEDSVLGVVSIEFQLSENPPLGEWSIVATVKGIPSVKYFNVAHYVLPKFEVVIKAPEVIHQEDVLKGFVSAKYSYGKPVHGRMNITLSHHFRGNVQTHSEDEEIDGSERFMFDVSTFHQSPGRMMLHDERMDYLTIEVSVTEHLTGLTYQNTVRVVLAKNRYNISFEDFPTVLRPSLSFSGRLKISTYNGEPLTATAQRRMVKVSVMQERQELGDQMVKEGMLFRTNDSDSSWMNPDEMSSEDMEFPVPTDGVIPLHIMVLNDTQHLTVEVDRKEGQREGETFGKGCQIQDSDLAPRTIASAHGRELNPYTTSTAPSVSFEDCEKTLSLGRSYTSPSHAYLQVQRPSTPAKVGSHLRLKIEGSFAITDVHYLVKSRGQVVFAGRSSGDLNLVPEVSWAPLASIIVYCVLPNGEVVNDVIHLPIAQFLQNKVSLQWSSDTLKPAEDVTLQVSVAEPGSLVGILVVDKATRWAGSHNDITMETVLEEMKESDTPMNDALSAKMAMGDPYTIFQTCDLAVITDASLHKANSTWLEFRIFKELSGNLQELKQRFKDEWSRTPPQQCKSDRKRAERYCCWRRFYWLLEEVLLAAGGGSTGCWRRFYRLLEEVLLAVGGGSTGCWRRFYWLLEEVLPAVGGGSTGCWRRFYWLLEEVVLAVGGGSTGCWRRFYWLLEEVLLAVGGGSTGCWRRLYWLLEEVLLAVGGGSTGCWRRFYWVLEEVLLAVGGASTGCWRRFYWLLEEVLLAVGGGSTGCWRRFYWVLEEVLLAVGGGSTGCWRRLYWLLEEVLLAVGGGSTGCWRRFYWLLEEVLLAAGGGSTGCWRRLYWLLEEVVLAVGGGSTGCWRRFYWLLEEVLLGAGRGSTGCWRRFYWLLEEVVLAVGGGSTGCWRRFYWLLEEVLLGAGRGSIGCWRRLYWLLEEVLLAVGGGSTGCWRRFYWVLEEVLLAVGGGSTGCWRRLYWLLEEVLLARRFYRLLEEVLPAVRGGSTGCWRRFYWLLEQVLQTVRGGFPGCWKRFCWLLEEVLLAAGGGSTGC</sequence>
<dbReference type="Proteomes" id="UP001311232">
    <property type="component" value="Unassembled WGS sequence"/>
</dbReference>
<keyword evidence="2" id="KW-0882">Thioester bond</keyword>
<dbReference type="PANTHER" id="PTHR11412:SF136">
    <property type="entry name" value="CD109 ANTIGEN"/>
    <property type="match status" value="1"/>
</dbReference>
<dbReference type="SMART" id="SM01359">
    <property type="entry name" value="A2M_N_2"/>
    <property type="match status" value="1"/>
</dbReference>
<dbReference type="GO" id="GO:0005615">
    <property type="term" value="C:extracellular space"/>
    <property type="evidence" value="ECO:0007669"/>
    <property type="project" value="TreeGrafter"/>
</dbReference>
<dbReference type="InterPro" id="IPR050473">
    <property type="entry name" value="A2M/Complement_sys"/>
</dbReference>
<dbReference type="InterPro" id="IPR002890">
    <property type="entry name" value="MG2"/>
</dbReference>
<organism evidence="4 5">
    <name type="scientific">Crenichthys baileyi</name>
    <name type="common">White River springfish</name>
    <dbReference type="NCBI Taxonomy" id="28760"/>
    <lineage>
        <taxon>Eukaryota</taxon>
        <taxon>Metazoa</taxon>
        <taxon>Chordata</taxon>
        <taxon>Craniata</taxon>
        <taxon>Vertebrata</taxon>
        <taxon>Euteleostomi</taxon>
        <taxon>Actinopterygii</taxon>
        <taxon>Neopterygii</taxon>
        <taxon>Teleostei</taxon>
        <taxon>Neoteleostei</taxon>
        <taxon>Acanthomorphata</taxon>
        <taxon>Ovalentaria</taxon>
        <taxon>Atherinomorphae</taxon>
        <taxon>Cyprinodontiformes</taxon>
        <taxon>Goodeidae</taxon>
        <taxon>Crenichthys</taxon>
    </lineage>
</organism>
<reference evidence="4 5" key="1">
    <citation type="submission" date="2021-06" db="EMBL/GenBank/DDBJ databases">
        <authorList>
            <person name="Palmer J.M."/>
        </authorList>
    </citation>
    <scope>NUCLEOTIDE SEQUENCE [LARGE SCALE GENOMIC DNA]</scope>
    <source>
        <strain evidence="4 5">MEX-2019</strain>
        <tissue evidence="4">Muscle</tissue>
    </source>
</reference>
<name>A0AAV9SMH0_9TELE</name>
<keyword evidence="5" id="KW-1185">Reference proteome</keyword>
<dbReference type="AlphaFoldDB" id="A0AAV9SMH0"/>
<dbReference type="Gene3D" id="2.60.40.1940">
    <property type="match status" value="1"/>
</dbReference>